<accession>A0A3B0A4X0</accession>
<name>A0A3B0A4X0_9ACTN</name>
<proteinExistence type="predicted"/>
<protein>
    <submittedName>
        <fullName evidence="1">Uncharacterized protein</fullName>
    </submittedName>
</protein>
<sequence length="69" mass="7430">MLDRIDSVALRARLDRARLFAGDPLGDAPAARYRVPQIWGSSTGCRVVSAGRGPGAALDGRLVPVHYQR</sequence>
<keyword evidence="2" id="KW-1185">Reference proteome</keyword>
<comment type="caution">
    <text evidence="1">The sequence shown here is derived from an EMBL/GenBank/DDBJ whole genome shotgun (WGS) entry which is preliminary data.</text>
</comment>
<reference evidence="1 2" key="1">
    <citation type="journal article" date="2015" name="Int. J. Syst. Evol. Microbiol.">
        <title>Micromonospora costi sp. nov., isolated from a leaf of Costus speciosus.</title>
        <authorList>
            <person name="Thawai C."/>
        </authorList>
    </citation>
    <scope>NUCLEOTIDE SEQUENCE [LARGE SCALE GENOMIC DNA]</scope>
    <source>
        <strain evidence="1 2">CS1-12</strain>
    </source>
</reference>
<dbReference type="EMBL" id="RBAN01000002">
    <property type="protein sequence ID" value="RKN55489.1"/>
    <property type="molecule type" value="Genomic_DNA"/>
</dbReference>
<evidence type="ECO:0000313" key="1">
    <source>
        <dbReference type="EMBL" id="RKN55489.1"/>
    </source>
</evidence>
<dbReference type="Proteomes" id="UP000279968">
    <property type="component" value="Unassembled WGS sequence"/>
</dbReference>
<organism evidence="1 2">
    <name type="scientific">Micromonospora costi</name>
    <dbReference type="NCBI Taxonomy" id="1530042"/>
    <lineage>
        <taxon>Bacteria</taxon>
        <taxon>Bacillati</taxon>
        <taxon>Actinomycetota</taxon>
        <taxon>Actinomycetes</taxon>
        <taxon>Micromonosporales</taxon>
        <taxon>Micromonosporaceae</taxon>
        <taxon>Micromonospora</taxon>
    </lineage>
</organism>
<dbReference type="AlphaFoldDB" id="A0A3B0A4X0"/>
<evidence type="ECO:0000313" key="2">
    <source>
        <dbReference type="Proteomes" id="UP000279968"/>
    </source>
</evidence>
<gene>
    <name evidence="1" type="ORF">D7193_12625</name>
</gene>